<gene>
    <name evidence="1" type="ORF">DM02DRAFT_625283</name>
</gene>
<evidence type="ECO:0000313" key="1">
    <source>
        <dbReference type="EMBL" id="PVI03960.1"/>
    </source>
</evidence>
<reference evidence="1 2" key="1">
    <citation type="journal article" date="2018" name="Sci. Rep.">
        <title>Comparative genomics provides insights into the lifestyle and reveals functional heterogeneity of dark septate endophytic fungi.</title>
        <authorList>
            <person name="Knapp D.G."/>
            <person name="Nemeth J.B."/>
            <person name="Barry K."/>
            <person name="Hainaut M."/>
            <person name="Henrissat B."/>
            <person name="Johnson J."/>
            <person name="Kuo A."/>
            <person name="Lim J.H.P."/>
            <person name="Lipzen A."/>
            <person name="Nolan M."/>
            <person name="Ohm R.A."/>
            <person name="Tamas L."/>
            <person name="Grigoriev I.V."/>
            <person name="Spatafora J.W."/>
            <person name="Nagy L.G."/>
            <person name="Kovacs G.M."/>
        </authorList>
    </citation>
    <scope>NUCLEOTIDE SEQUENCE [LARGE SCALE GENOMIC DNA]</scope>
    <source>
        <strain evidence="1 2">DSE2036</strain>
    </source>
</reference>
<organism evidence="1 2">
    <name type="scientific">Periconia macrospinosa</name>
    <dbReference type="NCBI Taxonomy" id="97972"/>
    <lineage>
        <taxon>Eukaryota</taxon>
        <taxon>Fungi</taxon>
        <taxon>Dikarya</taxon>
        <taxon>Ascomycota</taxon>
        <taxon>Pezizomycotina</taxon>
        <taxon>Dothideomycetes</taxon>
        <taxon>Pleosporomycetidae</taxon>
        <taxon>Pleosporales</taxon>
        <taxon>Massarineae</taxon>
        <taxon>Periconiaceae</taxon>
        <taxon>Periconia</taxon>
    </lineage>
</organism>
<protein>
    <submittedName>
        <fullName evidence="1">Uncharacterized protein</fullName>
    </submittedName>
</protein>
<proteinExistence type="predicted"/>
<dbReference type="EMBL" id="KZ805325">
    <property type="protein sequence ID" value="PVI03960.1"/>
    <property type="molecule type" value="Genomic_DNA"/>
</dbReference>
<evidence type="ECO:0000313" key="2">
    <source>
        <dbReference type="Proteomes" id="UP000244855"/>
    </source>
</evidence>
<accession>A0A2V1E433</accession>
<sequence>MTDPAVQVALDILTDWENKVIAPEGGRGSVPENLAAYQHQFLYEQFDKDFADGANLRKRYHDIKVKPLFMLDEKLRAQSEGQIICLVAVHQTPAADVNLVADSSDNNQSTLEYSTITARTPSVNPGLQTVDAMLKKWETEMAAYVFSQGSFPGKITPKQRRRIDRLLGGDYETAEILALRRRFAEIKRVFAWHDIASPKRAKNKTHD</sequence>
<name>A0A2V1E433_9PLEO</name>
<dbReference type="Proteomes" id="UP000244855">
    <property type="component" value="Unassembled WGS sequence"/>
</dbReference>
<dbReference type="AlphaFoldDB" id="A0A2V1E433"/>
<keyword evidence="2" id="KW-1185">Reference proteome</keyword>